<dbReference type="InterPro" id="IPR000719">
    <property type="entry name" value="Prot_kinase_dom"/>
</dbReference>
<evidence type="ECO:0000256" key="2">
    <source>
        <dbReference type="ARBA" id="ARBA00004496"/>
    </source>
</evidence>
<dbReference type="GO" id="GO:0004715">
    <property type="term" value="F:non-membrane spanning protein tyrosine kinase activity"/>
    <property type="evidence" value="ECO:0007669"/>
    <property type="project" value="UniProtKB-EC"/>
</dbReference>
<dbReference type="Gene3D" id="3.30.505.10">
    <property type="entry name" value="SH2 domain"/>
    <property type="match status" value="1"/>
</dbReference>
<dbReference type="PROSITE" id="PS50001">
    <property type="entry name" value="SH2"/>
    <property type="match status" value="1"/>
</dbReference>
<evidence type="ECO:0000256" key="11">
    <source>
        <dbReference type="ARBA" id="ARBA00051245"/>
    </source>
</evidence>
<dbReference type="FunCoup" id="A0A1X7TWX1">
    <property type="interactions" value="415"/>
</dbReference>
<dbReference type="InterPro" id="IPR017441">
    <property type="entry name" value="Protein_kinase_ATP_BS"/>
</dbReference>
<dbReference type="AlphaFoldDB" id="A0A1X7TWX1"/>
<evidence type="ECO:0000256" key="7">
    <source>
        <dbReference type="ARBA" id="ARBA00022777"/>
    </source>
</evidence>
<dbReference type="InterPro" id="IPR008266">
    <property type="entry name" value="Tyr_kinase_AS"/>
</dbReference>
<evidence type="ECO:0000256" key="13">
    <source>
        <dbReference type="PROSITE-ProRule" id="PRU00191"/>
    </source>
</evidence>
<keyword evidence="3" id="KW-1003">Cell membrane</keyword>
<dbReference type="Pfam" id="PF07714">
    <property type="entry name" value="PK_Tyr_Ser-Thr"/>
    <property type="match status" value="1"/>
</dbReference>
<keyword evidence="8 14" id="KW-0067">ATP-binding</keyword>
<dbReference type="InterPro" id="IPR020635">
    <property type="entry name" value="Tyr_kinase_cat_dom"/>
</dbReference>
<keyword evidence="7 15" id="KW-0418">Kinase</keyword>
<keyword evidence="9" id="KW-0472">Membrane</keyword>
<dbReference type="PROSITE" id="PS50011">
    <property type="entry name" value="PROTEIN_KINASE_DOM"/>
    <property type="match status" value="1"/>
</dbReference>
<dbReference type="EnsemblMetazoa" id="Aqu2.1.19544_001">
    <property type="protein sequence ID" value="Aqu2.1.19544_001"/>
    <property type="gene ID" value="Aqu2.1.19544"/>
</dbReference>
<dbReference type="OrthoDB" id="546826at2759"/>
<evidence type="ECO:0000256" key="12">
    <source>
        <dbReference type="ARBA" id="ARBA00061333"/>
    </source>
</evidence>
<dbReference type="PROSITE" id="PS00109">
    <property type="entry name" value="PROTEIN_KINASE_TYR"/>
    <property type="match status" value="1"/>
</dbReference>
<keyword evidence="5 15" id="KW-0808">Transferase</keyword>
<dbReference type="CDD" id="cd10361">
    <property type="entry name" value="SH2_Fps_family"/>
    <property type="match status" value="1"/>
</dbReference>
<dbReference type="SUPFAM" id="SSF56112">
    <property type="entry name" value="Protein kinase-like (PK-like)"/>
    <property type="match status" value="1"/>
</dbReference>
<organism evidence="20">
    <name type="scientific">Amphimedon queenslandica</name>
    <name type="common">Sponge</name>
    <dbReference type="NCBI Taxonomy" id="400682"/>
    <lineage>
        <taxon>Eukaryota</taxon>
        <taxon>Metazoa</taxon>
        <taxon>Porifera</taxon>
        <taxon>Demospongiae</taxon>
        <taxon>Heteroscleromorpha</taxon>
        <taxon>Haplosclerida</taxon>
        <taxon>Niphatidae</taxon>
        <taxon>Amphimedon</taxon>
    </lineage>
</organism>
<evidence type="ECO:0000259" key="19">
    <source>
        <dbReference type="PROSITE" id="PS50011"/>
    </source>
</evidence>
<evidence type="ECO:0000256" key="10">
    <source>
        <dbReference type="ARBA" id="ARBA00023137"/>
    </source>
</evidence>
<sequence length="586" mass="66170">MKLTDSDSIEKCKNRQIPINLSVIGATLINYMAAKYESEISQHEADIAQKTQKIDELTASMEDSRQSSKPEKGIPRHVQVSDLRGQVYDLQDKKSRKQKQLQLIQQAMVPERTDPPPLFDPLGEGADELSTSVAADDPYSTSKPKKGKASETIKRLFKGKGKSKGSDRHESISEDQDRDESTTSGSFSTGGHGAAMEDEEDEYQEPPEVAIEDEPWYYGVMDRRDAEKKCGQAGEYLVRYSDRQNKYVLTVNWNGQGRHFVIQEIPDPQNPGIPLYRFEDKAFGVVRDLLDYHVQTQIPVTRNSGAILGKFISRIDKWSIKRNELQMGRKLGRGAFGEVCEATMSTGEKVAVKTCRDTIPAAEKRKFLQEADILKQYDHPNIVRLIGVCAEKDPVYIIMELLPGGSFLDFLRKKGNHQTKKKLAMMVTDASAGMEYLESMKCIHRDLAARNCLVGESDIVKISDFGMSREEECGIYQVSSGSRQIPIKWTAPEALNLGRYTNASDVWSFGILLWETYSLGSTPYPGMSNNEAREQVEAGYRLPPPNHCPEPVYHIMQECWQYDEDDRPSFAEIHAKLRQAQTQIFN</sequence>
<feature type="domain" description="Protein kinase" evidence="19">
    <location>
        <begin position="325"/>
        <end position="577"/>
    </location>
</feature>
<dbReference type="GO" id="GO:0005737">
    <property type="term" value="C:cytoplasm"/>
    <property type="evidence" value="ECO:0007669"/>
    <property type="project" value="UniProtKB-SubCell"/>
</dbReference>
<dbReference type="InterPro" id="IPR000980">
    <property type="entry name" value="SH2"/>
</dbReference>
<dbReference type="SUPFAM" id="SSF55550">
    <property type="entry name" value="SH2 domain"/>
    <property type="match status" value="1"/>
</dbReference>
<comment type="catalytic activity">
    <reaction evidence="11 15">
        <text>L-tyrosyl-[protein] + ATP = O-phospho-L-tyrosyl-[protein] + ADP + H(+)</text>
        <dbReference type="Rhea" id="RHEA:10596"/>
        <dbReference type="Rhea" id="RHEA-COMP:10136"/>
        <dbReference type="Rhea" id="RHEA-COMP:20101"/>
        <dbReference type="ChEBI" id="CHEBI:15378"/>
        <dbReference type="ChEBI" id="CHEBI:30616"/>
        <dbReference type="ChEBI" id="CHEBI:46858"/>
        <dbReference type="ChEBI" id="CHEBI:61978"/>
        <dbReference type="ChEBI" id="CHEBI:456216"/>
        <dbReference type="EC" id="2.7.10.2"/>
    </reaction>
</comment>
<proteinExistence type="inferred from homology"/>
<dbReference type="Pfam" id="PF00017">
    <property type="entry name" value="SH2"/>
    <property type="match status" value="1"/>
</dbReference>
<evidence type="ECO:0000256" key="16">
    <source>
        <dbReference type="SAM" id="Coils"/>
    </source>
</evidence>
<dbReference type="InterPro" id="IPR001245">
    <property type="entry name" value="Ser-Thr/Tyr_kinase_cat_dom"/>
</dbReference>
<reference evidence="20" key="1">
    <citation type="submission" date="2017-05" db="UniProtKB">
        <authorList>
            <consortium name="EnsemblMetazoa"/>
        </authorList>
    </citation>
    <scope>IDENTIFICATION</scope>
</reference>
<evidence type="ECO:0000256" key="1">
    <source>
        <dbReference type="ARBA" id="ARBA00004202"/>
    </source>
</evidence>
<accession>A0A1X7TWX1</accession>
<dbReference type="EC" id="2.7.10.2" evidence="15"/>
<dbReference type="FunFam" id="3.30.200.20:FF:000194">
    <property type="entry name" value="protein-tyrosine kinase 2-beta isoform X1"/>
    <property type="match status" value="1"/>
</dbReference>
<comment type="subcellular location">
    <subcellularLocation>
        <location evidence="1">Cell membrane</location>
        <topology evidence="1">Peripheral membrane protein</topology>
    </subcellularLocation>
    <subcellularLocation>
        <location evidence="2">Cytoplasm</location>
    </subcellularLocation>
</comment>
<evidence type="ECO:0000256" key="4">
    <source>
        <dbReference type="ARBA" id="ARBA00022490"/>
    </source>
</evidence>
<dbReference type="InParanoid" id="A0A1X7TWX1"/>
<keyword evidence="10 15" id="KW-0829">Tyrosine-protein kinase</keyword>
<feature type="domain" description="SH2" evidence="18">
    <location>
        <begin position="216"/>
        <end position="312"/>
    </location>
</feature>
<evidence type="ECO:0000256" key="14">
    <source>
        <dbReference type="PROSITE-ProRule" id="PRU10141"/>
    </source>
</evidence>
<keyword evidence="16" id="KW-0175">Coiled coil</keyword>
<feature type="region of interest" description="Disordered" evidence="17">
    <location>
        <begin position="132"/>
        <end position="207"/>
    </location>
</feature>
<dbReference type="PANTHER" id="PTHR24418">
    <property type="entry name" value="TYROSINE-PROTEIN KINASE"/>
    <property type="match status" value="1"/>
</dbReference>
<evidence type="ECO:0000256" key="3">
    <source>
        <dbReference type="ARBA" id="ARBA00022475"/>
    </source>
</evidence>
<evidence type="ECO:0000256" key="6">
    <source>
        <dbReference type="ARBA" id="ARBA00022741"/>
    </source>
</evidence>
<dbReference type="SMART" id="SM00219">
    <property type="entry name" value="TyrKc"/>
    <property type="match status" value="1"/>
</dbReference>
<evidence type="ECO:0000256" key="9">
    <source>
        <dbReference type="ARBA" id="ARBA00023136"/>
    </source>
</evidence>
<feature type="compositionally biased region" description="Acidic residues" evidence="17">
    <location>
        <begin position="196"/>
        <end position="207"/>
    </location>
</feature>
<evidence type="ECO:0000256" key="5">
    <source>
        <dbReference type="ARBA" id="ARBA00022679"/>
    </source>
</evidence>
<dbReference type="SMART" id="SM00252">
    <property type="entry name" value="SH2"/>
    <property type="match status" value="1"/>
</dbReference>
<name>A0A1X7TWX1_AMPQE</name>
<comment type="similarity">
    <text evidence="12">Belongs to the protein kinase superfamily. Tyr protein kinase family. Fes/fps subfamily.</text>
</comment>
<dbReference type="GO" id="GO:0005886">
    <property type="term" value="C:plasma membrane"/>
    <property type="evidence" value="ECO:0007669"/>
    <property type="project" value="UniProtKB-SubCell"/>
</dbReference>
<keyword evidence="4" id="KW-0963">Cytoplasm</keyword>
<dbReference type="PROSITE" id="PS00107">
    <property type="entry name" value="PROTEIN_KINASE_ATP"/>
    <property type="match status" value="1"/>
</dbReference>
<feature type="coiled-coil region" evidence="16">
    <location>
        <begin position="33"/>
        <end position="67"/>
    </location>
</feature>
<evidence type="ECO:0000313" key="20">
    <source>
        <dbReference type="EnsemblMetazoa" id="Aqu2.1.19544_001"/>
    </source>
</evidence>
<evidence type="ECO:0000256" key="8">
    <source>
        <dbReference type="ARBA" id="ARBA00022840"/>
    </source>
</evidence>
<feature type="binding site" evidence="14">
    <location>
        <position position="353"/>
    </location>
    <ligand>
        <name>ATP</name>
        <dbReference type="ChEBI" id="CHEBI:30616"/>
    </ligand>
</feature>
<evidence type="ECO:0000256" key="15">
    <source>
        <dbReference type="RuleBase" id="RU362096"/>
    </source>
</evidence>
<keyword evidence="6 14" id="KW-0547">Nucleotide-binding</keyword>
<keyword evidence="13" id="KW-0727">SH2 domain</keyword>
<protein>
    <recommendedName>
        <fullName evidence="15">Tyrosine-protein kinase</fullName>
        <ecNumber evidence="15">2.7.10.2</ecNumber>
    </recommendedName>
</protein>
<dbReference type="FunFam" id="1.10.510.10:FF:000212">
    <property type="entry name" value="Tyrosine-protein kinase"/>
    <property type="match status" value="1"/>
</dbReference>
<dbReference type="InterPro" id="IPR011009">
    <property type="entry name" value="Kinase-like_dom_sf"/>
</dbReference>
<dbReference type="InterPro" id="IPR035849">
    <property type="entry name" value="Fes/Fps/Fer_SH2"/>
</dbReference>
<dbReference type="Gene3D" id="1.10.510.10">
    <property type="entry name" value="Transferase(Phosphotransferase) domain 1"/>
    <property type="match status" value="1"/>
</dbReference>
<dbReference type="STRING" id="400682.A0A1X7TWX1"/>
<dbReference type="GO" id="GO:0005524">
    <property type="term" value="F:ATP binding"/>
    <property type="evidence" value="ECO:0007669"/>
    <property type="project" value="UniProtKB-UniRule"/>
</dbReference>
<dbReference type="PRINTS" id="PR00109">
    <property type="entry name" value="TYRKINASE"/>
</dbReference>
<dbReference type="InterPro" id="IPR050198">
    <property type="entry name" value="Non-receptor_tyrosine_kinases"/>
</dbReference>
<evidence type="ECO:0000259" key="18">
    <source>
        <dbReference type="PROSITE" id="PS50001"/>
    </source>
</evidence>
<dbReference type="InterPro" id="IPR036860">
    <property type="entry name" value="SH2_dom_sf"/>
</dbReference>
<evidence type="ECO:0000256" key="17">
    <source>
        <dbReference type="SAM" id="MobiDB-lite"/>
    </source>
</evidence>
<dbReference type="eggNOG" id="KOG0194">
    <property type="taxonomic scope" value="Eukaryota"/>
</dbReference>
<feature type="region of interest" description="Disordered" evidence="17">
    <location>
        <begin position="107"/>
        <end position="126"/>
    </location>
</feature>